<dbReference type="AlphaFoldDB" id="A0A9P1IES3"/>
<dbReference type="OrthoDB" id="5832347at2759"/>
<dbReference type="Proteomes" id="UP001152747">
    <property type="component" value="Unassembled WGS sequence"/>
</dbReference>
<dbReference type="Pfam" id="PF00102">
    <property type="entry name" value="Y_phosphatase"/>
    <property type="match status" value="1"/>
</dbReference>
<dbReference type="SUPFAM" id="SSF52799">
    <property type="entry name" value="(Phosphotyrosine protein) phosphatases II"/>
    <property type="match status" value="1"/>
</dbReference>
<dbReference type="PANTHER" id="PTHR23219:SF15">
    <property type="entry name" value="TYROSINE-PROTEIN PHOSPHATASE DOMAIN-CONTAINING PROTEIN"/>
    <property type="match status" value="1"/>
</dbReference>
<dbReference type="PROSITE" id="PS50055">
    <property type="entry name" value="TYR_PHOSPHATASE_PTP"/>
    <property type="match status" value="1"/>
</dbReference>
<name>A0A9P1IES3_9PELO</name>
<protein>
    <recommendedName>
        <fullName evidence="2">Tyrosine-protein phosphatase domain-containing protein</fullName>
    </recommendedName>
</protein>
<dbReference type="InterPro" id="IPR003595">
    <property type="entry name" value="Tyr_Pase_cat"/>
</dbReference>
<gene>
    <name evidence="3" type="ORF">CAMP_LOCUS5443</name>
</gene>
<dbReference type="PANTHER" id="PTHR23219">
    <property type="entry name" value="TYROSINE-PROTEIN PHOSPHATASE C15H7.3-RELATED"/>
    <property type="match status" value="1"/>
</dbReference>
<feature type="compositionally biased region" description="Basic residues" evidence="1">
    <location>
        <begin position="15"/>
        <end position="28"/>
    </location>
</feature>
<evidence type="ECO:0000313" key="3">
    <source>
        <dbReference type="EMBL" id="CAI5442806.1"/>
    </source>
</evidence>
<dbReference type="SMART" id="SM00194">
    <property type="entry name" value="PTPc"/>
    <property type="match status" value="1"/>
</dbReference>
<dbReference type="GO" id="GO:0004725">
    <property type="term" value="F:protein tyrosine phosphatase activity"/>
    <property type="evidence" value="ECO:0007669"/>
    <property type="project" value="InterPro"/>
</dbReference>
<dbReference type="InterPro" id="IPR000242">
    <property type="entry name" value="PTP_cat"/>
</dbReference>
<reference evidence="3" key="1">
    <citation type="submission" date="2022-11" db="EMBL/GenBank/DDBJ databases">
        <authorList>
            <person name="Kikuchi T."/>
        </authorList>
    </citation>
    <scope>NUCLEOTIDE SEQUENCE</scope>
    <source>
        <strain evidence="3">PS1010</strain>
    </source>
</reference>
<evidence type="ECO:0000256" key="1">
    <source>
        <dbReference type="SAM" id="MobiDB-lite"/>
    </source>
</evidence>
<feature type="compositionally biased region" description="Basic and acidic residues" evidence="1">
    <location>
        <begin position="31"/>
        <end position="42"/>
    </location>
</feature>
<comment type="caution">
    <text evidence="3">The sequence shown here is derived from an EMBL/GenBank/DDBJ whole genome shotgun (WGS) entry which is preliminary data.</text>
</comment>
<dbReference type="EMBL" id="CANHGI010000002">
    <property type="protein sequence ID" value="CAI5442806.1"/>
    <property type="molecule type" value="Genomic_DNA"/>
</dbReference>
<feature type="domain" description="Tyrosine-protein phosphatase" evidence="2">
    <location>
        <begin position="217"/>
        <end position="475"/>
    </location>
</feature>
<organism evidence="3 4">
    <name type="scientific">Caenorhabditis angaria</name>
    <dbReference type="NCBI Taxonomy" id="860376"/>
    <lineage>
        <taxon>Eukaryota</taxon>
        <taxon>Metazoa</taxon>
        <taxon>Ecdysozoa</taxon>
        <taxon>Nematoda</taxon>
        <taxon>Chromadorea</taxon>
        <taxon>Rhabditida</taxon>
        <taxon>Rhabditina</taxon>
        <taxon>Rhabditomorpha</taxon>
        <taxon>Rhabditoidea</taxon>
        <taxon>Rhabditidae</taxon>
        <taxon>Peloderinae</taxon>
        <taxon>Caenorhabditis</taxon>
    </lineage>
</organism>
<dbReference type="Gene3D" id="3.90.190.10">
    <property type="entry name" value="Protein tyrosine phosphatase superfamily"/>
    <property type="match status" value="1"/>
</dbReference>
<dbReference type="InterPro" id="IPR029021">
    <property type="entry name" value="Prot-tyrosine_phosphatase-like"/>
</dbReference>
<dbReference type="CDD" id="cd00047">
    <property type="entry name" value="PTPc"/>
    <property type="match status" value="1"/>
</dbReference>
<accession>A0A9P1IES3</accession>
<proteinExistence type="predicted"/>
<sequence length="509" mass="58052">MDKSPKNKISPFLNVRKKSPTLRKKISAKSKSIDENEKERNSKKTVTKQQQQQQQPRMIVKKSKETGSAMLKPTTPLADSKTKPGNIQTGAPTLTATAQAAIFPVTKPLSTTPIKHKSPPEQFPAVVKMPTTPPAKECQSKMGQAPLQNTETQTLKTLSEYHEIKDLEPQTVGDMFRDIDNATSQMNILKTDIKKMKWIGDDVARQFVDKLPNEENLTREYNFLDSFEIKKPCTAFQNNMERNRCAKHIVLDENRVVLDRPGAENLNYINASRIKVPDFANKLFVAQLPKMENESFVEDFWYMVHQEQINIIYLLCSEELTGPKTPTKLFRENAEEFQYVGKMFINTRKAEVVHDLKIYTIEVLPDGMSDAVICQVHQLTSWKSGKEPHKLRLVIKMIHEFLTEKEVQNSTVCVVSFLGSGRACCFLAALISIAQLNKGILPQIPEIFKSIKLQRPGATENLITYSTTYLIILDYIKRKLGDKDFNPKVNESLKMIRNFMAKLNHHEVQ</sequence>
<feature type="region of interest" description="Disordered" evidence="1">
    <location>
        <begin position="1"/>
        <end position="85"/>
    </location>
</feature>
<evidence type="ECO:0000313" key="4">
    <source>
        <dbReference type="Proteomes" id="UP001152747"/>
    </source>
</evidence>
<dbReference type="SMART" id="SM00404">
    <property type="entry name" value="PTPc_motif"/>
    <property type="match status" value="1"/>
</dbReference>
<evidence type="ECO:0000259" key="2">
    <source>
        <dbReference type="PROSITE" id="PS50055"/>
    </source>
</evidence>
<keyword evidence="4" id="KW-1185">Reference proteome</keyword>